<protein>
    <submittedName>
        <fullName evidence="3">Uncharacterized protein</fullName>
    </submittedName>
</protein>
<reference evidence="3 4" key="1">
    <citation type="submission" date="2023-07" db="EMBL/GenBank/DDBJ databases">
        <title>Genomic Encyclopedia of Type Strains, Phase IV (KMG-IV): sequencing the most valuable type-strain genomes for metagenomic binning, comparative biology and taxonomic classification.</title>
        <authorList>
            <person name="Goeker M."/>
        </authorList>
    </citation>
    <scope>NUCLEOTIDE SEQUENCE [LARGE SCALE GENOMIC DNA]</scope>
    <source>
        <strain evidence="3 4">DSM 5896</strain>
    </source>
</reference>
<feature type="transmembrane region" description="Helical" evidence="2">
    <location>
        <begin position="6"/>
        <end position="27"/>
    </location>
</feature>
<evidence type="ECO:0000313" key="4">
    <source>
        <dbReference type="Proteomes" id="UP001237448"/>
    </source>
</evidence>
<keyword evidence="4" id="KW-1185">Reference proteome</keyword>
<gene>
    <name evidence="3" type="ORF">J3R73_003685</name>
</gene>
<name>A0ABU0FH11_9HYPH</name>
<dbReference type="Proteomes" id="UP001237448">
    <property type="component" value="Unassembled WGS sequence"/>
</dbReference>
<accession>A0ABU0FH11</accession>
<evidence type="ECO:0000313" key="3">
    <source>
        <dbReference type="EMBL" id="MDQ0393893.1"/>
    </source>
</evidence>
<proteinExistence type="predicted"/>
<dbReference type="EMBL" id="JAUSVK010000001">
    <property type="protein sequence ID" value="MDQ0393893.1"/>
    <property type="molecule type" value="Genomic_DNA"/>
</dbReference>
<keyword evidence="2" id="KW-0812">Transmembrane</keyword>
<organism evidence="3 4">
    <name type="scientific">Labrys monachus</name>
    <dbReference type="NCBI Taxonomy" id="217067"/>
    <lineage>
        <taxon>Bacteria</taxon>
        <taxon>Pseudomonadati</taxon>
        <taxon>Pseudomonadota</taxon>
        <taxon>Alphaproteobacteria</taxon>
        <taxon>Hyphomicrobiales</taxon>
        <taxon>Xanthobacteraceae</taxon>
        <taxon>Labrys</taxon>
    </lineage>
</organism>
<keyword evidence="2" id="KW-0472">Membrane</keyword>
<comment type="caution">
    <text evidence="3">The sequence shown here is derived from an EMBL/GenBank/DDBJ whole genome shotgun (WGS) entry which is preliminary data.</text>
</comment>
<dbReference type="RefSeq" id="WP_307429939.1">
    <property type="nucleotide sequence ID" value="NZ_JAUSVK010000001.1"/>
</dbReference>
<feature type="region of interest" description="Disordered" evidence="1">
    <location>
        <begin position="45"/>
        <end position="73"/>
    </location>
</feature>
<evidence type="ECO:0000256" key="1">
    <source>
        <dbReference type="SAM" id="MobiDB-lite"/>
    </source>
</evidence>
<evidence type="ECO:0000256" key="2">
    <source>
        <dbReference type="SAM" id="Phobius"/>
    </source>
</evidence>
<sequence>MDLILIIFQIVTVCFSLIDSFGAAILFRRGTPPFLLAGTAHHHEGKIADGESDGPGVPASTEGAGPTQPWKTR</sequence>
<keyword evidence="2" id="KW-1133">Transmembrane helix</keyword>